<feature type="chain" id="PRO_5047519418" evidence="1">
    <location>
        <begin position="30"/>
        <end position="366"/>
    </location>
</feature>
<sequence>MKFLDFPRRSFLKSGLLVGLGLSSGTGQAMTALPAIPVFDAREGGPVAHARVRVPTMRALLQSCLSSLPSVAQWGVAGLDAAAHKWLVASGSAYVGEMDAIAALLPEKGVYLLNAAYEWGCTTLAAPAPDQRSARLLRTLDWNFDGLGRHVEVVRQQGVAGEYWNVTWPGAVGALTAMAPGRFAASINKGPTPDAGDKAPGAPNLAALRTGLLPSMHLLRHVFETAPDYAAARVLLERTAIAADTIFTLVGLEPDETCVIERKPDDYVTHQGVSVAANTWNYGLWAKHWGEGEETQSDSAARRATIAPYAGRSMAPFAWVEPPLRNEITRIAVEANPKLGNLWVRGYEATADREDSVQVTADLEIA</sequence>
<organism evidence="2 3">
    <name type="scientific">Labrys miyagiensis</name>
    <dbReference type="NCBI Taxonomy" id="346912"/>
    <lineage>
        <taxon>Bacteria</taxon>
        <taxon>Pseudomonadati</taxon>
        <taxon>Pseudomonadota</taxon>
        <taxon>Alphaproteobacteria</taxon>
        <taxon>Hyphomicrobiales</taxon>
        <taxon>Xanthobacteraceae</taxon>
        <taxon>Labrys</taxon>
    </lineage>
</organism>
<name>A0ABQ6CXT9_9HYPH</name>
<dbReference type="PROSITE" id="PS51318">
    <property type="entry name" value="TAT"/>
    <property type="match status" value="1"/>
</dbReference>
<dbReference type="InterPro" id="IPR006311">
    <property type="entry name" value="TAT_signal"/>
</dbReference>
<feature type="signal peptide" evidence="1">
    <location>
        <begin position="1"/>
        <end position="29"/>
    </location>
</feature>
<gene>
    <name evidence="2" type="ORF">GCM10007874_68660</name>
</gene>
<dbReference type="EMBL" id="BSPC01000087">
    <property type="protein sequence ID" value="GLS23845.1"/>
    <property type="molecule type" value="Genomic_DNA"/>
</dbReference>
<evidence type="ECO:0000313" key="3">
    <source>
        <dbReference type="Proteomes" id="UP001156882"/>
    </source>
</evidence>
<dbReference type="Gene3D" id="3.60.60.10">
    <property type="entry name" value="Penicillin V Acylase, Chain A"/>
    <property type="match status" value="1"/>
</dbReference>
<comment type="caution">
    <text evidence="2">The sequence shown here is derived from an EMBL/GenBank/DDBJ whole genome shotgun (WGS) entry which is preliminary data.</text>
</comment>
<evidence type="ECO:0000256" key="1">
    <source>
        <dbReference type="SAM" id="SignalP"/>
    </source>
</evidence>
<dbReference type="PANTHER" id="PTHR28583">
    <property type="entry name" value="ACID AMIDASE"/>
    <property type="match status" value="1"/>
</dbReference>
<keyword evidence="1" id="KW-0732">Signal</keyword>
<accession>A0ABQ6CXT9</accession>
<dbReference type="PANTHER" id="PTHR28583:SF1">
    <property type="entry name" value="ACID CERAMIDASE"/>
    <property type="match status" value="1"/>
</dbReference>
<protein>
    <submittedName>
        <fullName evidence="2">Uncharacterized protein</fullName>
    </submittedName>
</protein>
<evidence type="ECO:0000313" key="2">
    <source>
        <dbReference type="EMBL" id="GLS23845.1"/>
    </source>
</evidence>
<reference evidence="3" key="1">
    <citation type="journal article" date="2019" name="Int. J. Syst. Evol. Microbiol.">
        <title>The Global Catalogue of Microorganisms (GCM) 10K type strain sequencing project: providing services to taxonomists for standard genome sequencing and annotation.</title>
        <authorList>
            <consortium name="The Broad Institute Genomics Platform"/>
            <consortium name="The Broad Institute Genome Sequencing Center for Infectious Disease"/>
            <person name="Wu L."/>
            <person name="Ma J."/>
        </authorList>
    </citation>
    <scope>NUCLEOTIDE SEQUENCE [LARGE SCALE GENOMIC DNA]</scope>
    <source>
        <strain evidence="3">NBRC 101365</strain>
    </source>
</reference>
<proteinExistence type="predicted"/>
<dbReference type="Proteomes" id="UP001156882">
    <property type="component" value="Unassembled WGS sequence"/>
</dbReference>
<keyword evidence="3" id="KW-1185">Reference proteome</keyword>